<evidence type="ECO:0000256" key="1">
    <source>
        <dbReference type="SAM" id="Phobius"/>
    </source>
</evidence>
<comment type="caution">
    <text evidence="3">The sequence shown here is derived from an EMBL/GenBank/DDBJ whole genome shotgun (WGS) entry which is preliminary data.</text>
</comment>
<dbReference type="GO" id="GO:0004175">
    <property type="term" value="F:endopeptidase activity"/>
    <property type="evidence" value="ECO:0007669"/>
    <property type="project" value="UniProtKB-ARBA"/>
</dbReference>
<dbReference type="Proteomes" id="UP000777784">
    <property type="component" value="Unassembled WGS sequence"/>
</dbReference>
<proteinExistence type="predicted"/>
<feature type="transmembrane region" description="Helical" evidence="1">
    <location>
        <begin position="71"/>
        <end position="90"/>
    </location>
</feature>
<dbReference type="EMBL" id="JAHJDP010000088">
    <property type="protein sequence ID" value="MBU2692374.1"/>
    <property type="molecule type" value="Genomic_DNA"/>
</dbReference>
<evidence type="ECO:0000313" key="4">
    <source>
        <dbReference type="Proteomes" id="UP000777784"/>
    </source>
</evidence>
<feature type="transmembrane region" description="Helical" evidence="1">
    <location>
        <begin position="116"/>
        <end position="134"/>
    </location>
</feature>
<accession>A0A948S1Z2</accession>
<dbReference type="GO" id="GO:0008237">
    <property type="term" value="F:metallopeptidase activity"/>
    <property type="evidence" value="ECO:0007669"/>
    <property type="project" value="UniProtKB-KW"/>
</dbReference>
<gene>
    <name evidence="3" type="ORF">KJ970_15735</name>
</gene>
<feature type="transmembrane region" description="Helical" evidence="1">
    <location>
        <begin position="146"/>
        <end position="166"/>
    </location>
</feature>
<dbReference type="PANTHER" id="PTHR36435:SF1">
    <property type="entry name" value="CAAX AMINO TERMINAL PROTEASE FAMILY PROTEIN"/>
    <property type="match status" value="1"/>
</dbReference>
<organism evidence="3 4">
    <name type="scientific">Eiseniibacteriota bacterium</name>
    <dbReference type="NCBI Taxonomy" id="2212470"/>
    <lineage>
        <taxon>Bacteria</taxon>
        <taxon>Candidatus Eiseniibacteriota</taxon>
    </lineage>
</organism>
<keyword evidence="1" id="KW-1133">Transmembrane helix</keyword>
<feature type="domain" description="CAAX prenyl protease 2/Lysostaphin resistance protein A-like" evidence="2">
    <location>
        <begin position="115"/>
        <end position="205"/>
    </location>
</feature>
<sequence>MNLATILFLFFVLILIPYLALSSDRQLKKNGRLPLRKIFFLQAMTLQLALGLLAVKAAAKNHIALWPEPSFDAVSIAAGVLILAVWWLSIRPCWDIQPEFRKRNLLYFLPATPFEILLWGLLCLLAAICEEVAYRGVLVSLLSRRLVPWSLSIVLCSLIFAVSHMTQGVRSALIIIGFALCLHILVRLSGNLYTAMAVHFIYNLIAGYMTKKFQISQAAYE</sequence>
<feature type="transmembrane region" description="Helical" evidence="1">
    <location>
        <begin position="172"/>
        <end position="202"/>
    </location>
</feature>
<keyword evidence="3" id="KW-0645">Protease</keyword>
<keyword evidence="1" id="KW-0472">Membrane</keyword>
<dbReference type="Pfam" id="PF02517">
    <property type="entry name" value="Rce1-like"/>
    <property type="match status" value="1"/>
</dbReference>
<keyword evidence="3" id="KW-0482">Metalloprotease</keyword>
<feature type="transmembrane region" description="Helical" evidence="1">
    <location>
        <begin position="38"/>
        <end position="59"/>
    </location>
</feature>
<dbReference type="AlphaFoldDB" id="A0A948S1Z2"/>
<reference evidence="3" key="1">
    <citation type="submission" date="2021-05" db="EMBL/GenBank/DDBJ databases">
        <title>Energy efficiency and biological interactions define the core microbiome of deep oligotrophic groundwater.</title>
        <authorList>
            <person name="Mehrshad M."/>
            <person name="Lopez-Fernandez M."/>
            <person name="Bell E."/>
            <person name="Bernier-Latmani R."/>
            <person name="Bertilsson S."/>
            <person name="Dopson M."/>
        </authorList>
    </citation>
    <scope>NUCLEOTIDE SEQUENCE</scope>
    <source>
        <strain evidence="3">Modern_marine.mb.64</strain>
    </source>
</reference>
<protein>
    <submittedName>
        <fullName evidence="3">CPBP family intramembrane metalloprotease</fullName>
    </submittedName>
</protein>
<dbReference type="InterPro" id="IPR052710">
    <property type="entry name" value="CAAX_protease"/>
</dbReference>
<name>A0A948S1Z2_UNCEI</name>
<evidence type="ECO:0000259" key="2">
    <source>
        <dbReference type="Pfam" id="PF02517"/>
    </source>
</evidence>
<keyword evidence="3" id="KW-0378">Hydrolase</keyword>
<keyword evidence="1" id="KW-0812">Transmembrane</keyword>
<dbReference type="PANTHER" id="PTHR36435">
    <property type="entry name" value="SLR1288 PROTEIN"/>
    <property type="match status" value="1"/>
</dbReference>
<dbReference type="InterPro" id="IPR003675">
    <property type="entry name" value="Rce1/LyrA-like_dom"/>
</dbReference>
<dbReference type="GO" id="GO:0080120">
    <property type="term" value="P:CAAX-box protein maturation"/>
    <property type="evidence" value="ECO:0007669"/>
    <property type="project" value="UniProtKB-ARBA"/>
</dbReference>
<evidence type="ECO:0000313" key="3">
    <source>
        <dbReference type="EMBL" id="MBU2692374.1"/>
    </source>
</evidence>